<reference evidence="1" key="1">
    <citation type="submission" date="2019-06" db="EMBL/GenBank/DDBJ databases">
        <authorList>
            <person name="Zheng W."/>
        </authorList>
    </citation>
    <scope>NUCLEOTIDE SEQUENCE</scope>
    <source>
        <strain evidence="1">QDHG01</strain>
    </source>
</reference>
<evidence type="ECO:0000313" key="2">
    <source>
        <dbReference type="Proteomes" id="UP000785679"/>
    </source>
</evidence>
<proteinExistence type="predicted"/>
<dbReference type="AlphaFoldDB" id="A0A8J8TA92"/>
<gene>
    <name evidence="1" type="ORF">FGO68_gene7464</name>
</gene>
<name>A0A8J8TA92_HALGN</name>
<evidence type="ECO:0000313" key="1">
    <source>
        <dbReference type="EMBL" id="TNV88039.1"/>
    </source>
</evidence>
<accession>A0A8J8TA92</accession>
<organism evidence="1 2">
    <name type="scientific">Halteria grandinella</name>
    <dbReference type="NCBI Taxonomy" id="5974"/>
    <lineage>
        <taxon>Eukaryota</taxon>
        <taxon>Sar</taxon>
        <taxon>Alveolata</taxon>
        <taxon>Ciliophora</taxon>
        <taxon>Intramacronucleata</taxon>
        <taxon>Spirotrichea</taxon>
        <taxon>Stichotrichia</taxon>
        <taxon>Sporadotrichida</taxon>
        <taxon>Halteriidae</taxon>
        <taxon>Halteria</taxon>
    </lineage>
</organism>
<dbReference type="EMBL" id="RRYP01000085">
    <property type="protein sequence ID" value="TNV88039.1"/>
    <property type="molecule type" value="Genomic_DNA"/>
</dbReference>
<protein>
    <submittedName>
        <fullName evidence="1">Uncharacterized protein</fullName>
    </submittedName>
</protein>
<comment type="caution">
    <text evidence="1">The sequence shown here is derived from an EMBL/GenBank/DDBJ whole genome shotgun (WGS) entry which is preliminary data.</text>
</comment>
<sequence length="831" mass="94264">MSSLVVMPLNNQSISVILDKNLFSGFSSCGSLLSNNIDLSYKENQSSNLIFNKEEYSYYLQDYQAYNYAYFSNRYLCSNQSKGVSSFIINGNTFAHFNHLKRRTTDQIQHRKEQGVARVNDQALKNMAMIIDFFGGDNMEIEITLNTFKSIVQQFGTWNGLKYDICSQILNDSSSNLSNVLSANTSTDAFYQLSHLISISAAQNSRVIIGSNNFTNISTSGPLIYLEESERSNKYIIIQNGFRLIHGYVNSNAIQIIRKTSENPDLEGGNILITGNKFSEIAGCPTVLASAISVGIVNNSQRSPQSQALGIPSELPSLDSNSDIQSGQIEQLSHQIYGSLYLNSNTLLMDNNTFINVSMGVARQIDNYQSKGGLIKIVNIPQAQIRTSTFQNIGAYTVEHSRQLQSLIFGISEDLISSNMKGELFSDANEKYWRSKQGISEMPFMQTYLSTSLICIHGMKNFMLGESNKFSNIWLVDRFKSFDRSQLQGILFYLEEFKGELVIGGNSGETFIDSITGLINPFTIERFQSWNPQYFPFLGQIDDGYPSDELIHGAGSILFNIHNSTNTFDRILLKNLSFSSIYHRVITSDESHVSSIISTFTHGSRLEQNSIHNITLQGIKIVNSSFERSRGYFQVSSQTLVIQDVYLNNLGNWNMHNDLMWRDWNIYVPQNDALNSSIFVVSLIDKHDKGMLQLQNSSFININSNTGALPILQIHARQQRNQTKLIQMTDVLIKNCISDTDQINAPSTLFKIIIQGVQTVDADIDIRRIRIEESQSKCKINQIQSLYSWHIHHRRRYSLKHFYFDFCVQKNERNLCFYSLSRRSASLFYSI</sequence>
<dbReference type="Proteomes" id="UP000785679">
    <property type="component" value="Unassembled WGS sequence"/>
</dbReference>
<keyword evidence="2" id="KW-1185">Reference proteome</keyword>